<reference evidence="2" key="1">
    <citation type="journal article" date="2022" name="Nat. Commun.">
        <title>Chromosome evolution and the genetic basis of agronomically important traits in greater yam.</title>
        <authorList>
            <person name="Bredeson J.V."/>
            <person name="Lyons J.B."/>
            <person name="Oniyinde I.O."/>
            <person name="Okereke N.R."/>
            <person name="Kolade O."/>
            <person name="Nnabue I."/>
            <person name="Nwadili C.O."/>
            <person name="Hribova E."/>
            <person name="Parker M."/>
            <person name="Nwogha J."/>
            <person name="Shu S."/>
            <person name="Carlson J."/>
            <person name="Kariba R."/>
            <person name="Muthemba S."/>
            <person name="Knop K."/>
            <person name="Barton G.J."/>
            <person name="Sherwood A.V."/>
            <person name="Lopez-Montes A."/>
            <person name="Asiedu R."/>
            <person name="Jamnadass R."/>
            <person name="Muchugi A."/>
            <person name="Goodstein D."/>
            <person name="Egesi C.N."/>
            <person name="Featherston J."/>
            <person name="Asfaw A."/>
            <person name="Simpson G.G."/>
            <person name="Dolezel J."/>
            <person name="Hendre P.S."/>
            <person name="Van Deynze A."/>
            <person name="Kumar P.L."/>
            <person name="Obidiegwu J.E."/>
            <person name="Bhattacharjee R."/>
            <person name="Rokhsar D.S."/>
        </authorList>
    </citation>
    <scope>NUCLEOTIDE SEQUENCE [LARGE SCALE GENOMIC DNA]</scope>
    <source>
        <strain evidence="2">cv. TDa95/00328</strain>
    </source>
</reference>
<proteinExistence type="predicted"/>
<name>A0ACB7WCU3_DIOAL</name>
<evidence type="ECO:0000313" key="2">
    <source>
        <dbReference type="Proteomes" id="UP000827976"/>
    </source>
</evidence>
<organism evidence="1 2">
    <name type="scientific">Dioscorea alata</name>
    <name type="common">Purple yam</name>
    <dbReference type="NCBI Taxonomy" id="55571"/>
    <lineage>
        <taxon>Eukaryota</taxon>
        <taxon>Viridiplantae</taxon>
        <taxon>Streptophyta</taxon>
        <taxon>Embryophyta</taxon>
        <taxon>Tracheophyta</taxon>
        <taxon>Spermatophyta</taxon>
        <taxon>Magnoliopsida</taxon>
        <taxon>Liliopsida</taxon>
        <taxon>Dioscoreales</taxon>
        <taxon>Dioscoreaceae</taxon>
        <taxon>Dioscorea</taxon>
    </lineage>
</organism>
<accession>A0ACB7WCU3</accession>
<comment type="caution">
    <text evidence="1">The sequence shown here is derived from an EMBL/GenBank/DDBJ whole genome shotgun (WGS) entry which is preliminary data.</text>
</comment>
<dbReference type="EMBL" id="CM037014">
    <property type="protein sequence ID" value="KAH7685929.1"/>
    <property type="molecule type" value="Genomic_DNA"/>
</dbReference>
<sequence length="438" mass="50856">MYPLLVAMNLRGTAMANNTEVVASEPFLAHEKRKSISLIFCRFICVFLLAVAACYLFVSNFSSWIRETETVNEQEMVNIRPLMKELEVKEQQFLKEEVCDLSVGKWIPKAEGPSYTDETCDYMADYTNCLKNGRPDRGFLHWKWQPNGCDLPPFDPLKFLNAMRNKSFALIGDSVFRNHARSLLCLLSVVAKADEIYHDRTNSGIFYYSEYNFTIYDIWSPFLVSYKLEKYLPELELYVDVLDSQWTKNYDKYDYMLMSGSHWFYRRAVIYENNKIIGCHYCPDLDLKNIDTDVPYRKALELTFKFITASEHKPFVVLRTWSPNHFEDGEFPGSRICNKTEPFKEGEINGDPADLLMRSVEIEEFEKAAAIGEKNGLRIELLDTYHLSLLRPDGHPGAYRNYHPFDGGKKNVDNDCIHWCVPGPIDTWSELLMKIVIP</sequence>
<keyword evidence="2" id="KW-1185">Reference proteome</keyword>
<dbReference type="Proteomes" id="UP000827976">
    <property type="component" value="Chromosome 4"/>
</dbReference>
<protein>
    <submittedName>
        <fullName evidence="1">PC-Esterase protein</fullName>
    </submittedName>
</protein>
<evidence type="ECO:0000313" key="1">
    <source>
        <dbReference type="EMBL" id="KAH7685929.1"/>
    </source>
</evidence>
<gene>
    <name evidence="1" type="ORF">IHE45_04G071600</name>
</gene>